<sequence length="134" mass="14818">MSEEFRLTVEELAKEYNRQATQLREAYGKLSELTATAESRDRMVSVTVGPRGQVQNIKLDPRVYRKLSPSQLARAIMEQIGAATGQVAGQTKELMAPFMPQGIPLEDVFGEGASIESFLPQPVRLPPEGQEDRG</sequence>
<name>A0A1I0LHK7_9ACTN</name>
<dbReference type="GO" id="GO:0003677">
    <property type="term" value="F:DNA binding"/>
    <property type="evidence" value="ECO:0007669"/>
    <property type="project" value="UniProtKB-KW"/>
</dbReference>
<evidence type="ECO:0000313" key="2">
    <source>
        <dbReference type="EMBL" id="SEU39631.1"/>
    </source>
</evidence>
<dbReference type="Proteomes" id="UP000199361">
    <property type="component" value="Unassembled WGS sequence"/>
</dbReference>
<evidence type="ECO:0000256" key="1">
    <source>
        <dbReference type="SAM" id="Coils"/>
    </source>
</evidence>
<dbReference type="OrthoDB" id="5118533at2"/>
<dbReference type="RefSeq" id="WP_091091206.1">
    <property type="nucleotide sequence ID" value="NZ_FOHX01000017.1"/>
</dbReference>
<dbReference type="Pfam" id="PF02575">
    <property type="entry name" value="YbaB_DNA_bd"/>
    <property type="match status" value="1"/>
</dbReference>
<protein>
    <submittedName>
        <fullName evidence="2">Conserved DNA-binding protein YbaB</fullName>
    </submittedName>
</protein>
<accession>A0A1I0LHK7</accession>
<evidence type="ECO:0000313" key="3">
    <source>
        <dbReference type="Proteomes" id="UP000199361"/>
    </source>
</evidence>
<organism evidence="2 3">
    <name type="scientific">Nonomuraea wenchangensis</name>
    <dbReference type="NCBI Taxonomy" id="568860"/>
    <lineage>
        <taxon>Bacteria</taxon>
        <taxon>Bacillati</taxon>
        <taxon>Actinomycetota</taxon>
        <taxon>Actinomycetes</taxon>
        <taxon>Streptosporangiales</taxon>
        <taxon>Streptosporangiaceae</taxon>
        <taxon>Nonomuraea</taxon>
    </lineage>
</organism>
<keyword evidence="2" id="KW-0238">DNA-binding</keyword>
<dbReference type="EMBL" id="FOHX01000017">
    <property type="protein sequence ID" value="SEU39631.1"/>
    <property type="molecule type" value="Genomic_DNA"/>
</dbReference>
<keyword evidence="3" id="KW-1185">Reference proteome</keyword>
<dbReference type="InterPro" id="IPR036894">
    <property type="entry name" value="YbaB-like_sf"/>
</dbReference>
<proteinExistence type="predicted"/>
<dbReference type="STRING" id="568860.SAMN05421811_11742"/>
<dbReference type="Gene3D" id="3.30.1310.10">
    <property type="entry name" value="Nucleoid-associated protein YbaB-like domain"/>
    <property type="match status" value="1"/>
</dbReference>
<gene>
    <name evidence="2" type="ORF">SAMN05421811_11742</name>
</gene>
<dbReference type="SUPFAM" id="SSF82607">
    <property type="entry name" value="YbaB-like"/>
    <property type="match status" value="1"/>
</dbReference>
<dbReference type="InterPro" id="IPR004401">
    <property type="entry name" value="YbaB/EbfC"/>
</dbReference>
<feature type="coiled-coil region" evidence="1">
    <location>
        <begin position="6"/>
        <end position="33"/>
    </location>
</feature>
<keyword evidence="1" id="KW-0175">Coiled coil</keyword>
<reference evidence="2 3" key="1">
    <citation type="submission" date="2016-10" db="EMBL/GenBank/DDBJ databases">
        <authorList>
            <person name="de Groot N.N."/>
        </authorList>
    </citation>
    <scope>NUCLEOTIDE SEQUENCE [LARGE SCALE GENOMIC DNA]</scope>
    <source>
        <strain evidence="2 3">CGMCC 4.5598</strain>
    </source>
</reference>
<dbReference type="AlphaFoldDB" id="A0A1I0LHK7"/>